<name>A0AAN9NHM0_PHACN</name>
<keyword evidence="2" id="KW-1185">Reference proteome</keyword>
<dbReference type="EMBL" id="JAYMYR010000003">
    <property type="protein sequence ID" value="KAK7372790.1"/>
    <property type="molecule type" value="Genomic_DNA"/>
</dbReference>
<evidence type="ECO:0000313" key="2">
    <source>
        <dbReference type="Proteomes" id="UP001374584"/>
    </source>
</evidence>
<accession>A0AAN9NHM0</accession>
<dbReference type="AlphaFoldDB" id="A0AAN9NHM0"/>
<protein>
    <submittedName>
        <fullName evidence="1">Uncharacterized protein</fullName>
    </submittedName>
</protein>
<dbReference type="Proteomes" id="UP001374584">
    <property type="component" value="Unassembled WGS sequence"/>
</dbReference>
<proteinExistence type="predicted"/>
<reference evidence="1 2" key="1">
    <citation type="submission" date="2024-01" db="EMBL/GenBank/DDBJ databases">
        <title>The genomes of 5 underutilized Papilionoideae crops provide insights into root nodulation and disease resistanc.</title>
        <authorList>
            <person name="Jiang F."/>
        </authorList>
    </citation>
    <scope>NUCLEOTIDE SEQUENCE [LARGE SCALE GENOMIC DNA]</scope>
    <source>
        <strain evidence="1">JINMINGXINNONG_FW02</strain>
        <tissue evidence="1">Leaves</tissue>
    </source>
</reference>
<gene>
    <name evidence="1" type="ORF">VNO80_06178</name>
</gene>
<comment type="caution">
    <text evidence="1">The sequence shown here is derived from an EMBL/GenBank/DDBJ whole genome shotgun (WGS) entry which is preliminary data.</text>
</comment>
<evidence type="ECO:0000313" key="1">
    <source>
        <dbReference type="EMBL" id="KAK7372790.1"/>
    </source>
</evidence>
<organism evidence="1 2">
    <name type="scientific">Phaseolus coccineus</name>
    <name type="common">Scarlet runner bean</name>
    <name type="synonym">Phaseolus multiflorus</name>
    <dbReference type="NCBI Taxonomy" id="3886"/>
    <lineage>
        <taxon>Eukaryota</taxon>
        <taxon>Viridiplantae</taxon>
        <taxon>Streptophyta</taxon>
        <taxon>Embryophyta</taxon>
        <taxon>Tracheophyta</taxon>
        <taxon>Spermatophyta</taxon>
        <taxon>Magnoliopsida</taxon>
        <taxon>eudicotyledons</taxon>
        <taxon>Gunneridae</taxon>
        <taxon>Pentapetalae</taxon>
        <taxon>rosids</taxon>
        <taxon>fabids</taxon>
        <taxon>Fabales</taxon>
        <taxon>Fabaceae</taxon>
        <taxon>Papilionoideae</taxon>
        <taxon>50 kb inversion clade</taxon>
        <taxon>NPAAA clade</taxon>
        <taxon>indigoferoid/millettioid clade</taxon>
        <taxon>Phaseoleae</taxon>
        <taxon>Phaseolus</taxon>
    </lineage>
</organism>
<sequence length="126" mass="14317">MILPISPLLLPFPPPLCRLGPYELPTSNVIGLTRDGLERVERSEQSSSDLSFAVYIDIAKIQSLCVQMDRFSCSIAAKTERDLWIKNQKRMLEAKERAELLERAVCNRHNSLKDMTPNSTRISDQV</sequence>